<dbReference type="Proteomes" id="UP000216354">
    <property type="component" value="Unassembled WGS sequence"/>
</dbReference>
<feature type="transmembrane region" description="Helical" evidence="5">
    <location>
        <begin position="205"/>
        <end position="229"/>
    </location>
</feature>
<comment type="subcellular location">
    <subcellularLocation>
        <location evidence="1">Membrane</location>
        <topology evidence="1">Multi-pass membrane protein</topology>
    </subcellularLocation>
</comment>
<dbReference type="RefSeq" id="WP_094828397.1">
    <property type="nucleotide sequence ID" value="NZ_NEVL01000005.1"/>
</dbReference>
<keyword evidence="6" id="KW-0378">Hydrolase</keyword>
<protein>
    <submittedName>
        <fullName evidence="6">Murein hydrolase effector protein LrgB</fullName>
    </submittedName>
</protein>
<feature type="transmembrane region" description="Helical" evidence="5">
    <location>
        <begin position="144"/>
        <end position="164"/>
    </location>
</feature>
<proteinExistence type="predicted"/>
<reference evidence="6 9" key="1">
    <citation type="submission" date="2017-05" db="EMBL/GenBank/DDBJ databases">
        <title>Complete and WGS of Bordetella genogroups.</title>
        <authorList>
            <person name="Spilker T."/>
            <person name="LiPuma J."/>
        </authorList>
    </citation>
    <scope>NUCLEOTIDE SEQUENCE [LARGE SCALE GENOMIC DNA]</scope>
    <source>
        <strain evidence="6 9">AU17610</strain>
    </source>
</reference>
<dbReference type="PANTHER" id="PTHR30249:SF16">
    <property type="entry name" value="INNER MEMBRANE PROTEIN"/>
    <property type="match status" value="1"/>
</dbReference>
<keyword evidence="2 5" id="KW-0812">Transmembrane</keyword>
<dbReference type="PANTHER" id="PTHR30249">
    <property type="entry name" value="PUTATIVE SEROTONIN TRANSPORTER"/>
    <property type="match status" value="1"/>
</dbReference>
<dbReference type="Proteomes" id="UP000217005">
    <property type="component" value="Unassembled WGS sequence"/>
</dbReference>
<dbReference type="EMBL" id="NEVL01000005">
    <property type="protein sequence ID" value="OZI29158.1"/>
    <property type="molecule type" value="Genomic_DNA"/>
</dbReference>
<evidence type="ECO:0000313" key="9">
    <source>
        <dbReference type="Proteomes" id="UP000217005"/>
    </source>
</evidence>
<accession>A0A261RVR4</accession>
<feature type="transmembrane region" description="Helical" evidence="5">
    <location>
        <begin position="6"/>
        <end position="25"/>
    </location>
</feature>
<feature type="transmembrane region" description="Helical" evidence="5">
    <location>
        <begin position="30"/>
        <end position="50"/>
    </location>
</feature>
<evidence type="ECO:0000256" key="4">
    <source>
        <dbReference type="ARBA" id="ARBA00023136"/>
    </source>
</evidence>
<dbReference type="GO" id="GO:0016787">
    <property type="term" value="F:hydrolase activity"/>
    <property type="evidence" value="ECO:0007669"/>
    <property type="project" value="UniProtKB-KW"/>
</dbReference>
<keyword evidence="8" id="KW-1185">Reference proteome</keyword>
<keyword evidence="4 5" id="KW-0472">Membrane</keyword>
<sequence length="230" mass="24570">MRPELSLFFWPAATVLAYLCARTVYRRLGYWWTSTLVLAPALLLALAVWLHAGYQDYMSGSHWLMAMLSPVIVSFALPLYQERALIRRYWPILMIGVVVGSAIAGFSAWLLATWLQLPDEVRLSLVPRSVATPFAMTVSGNLGGIPDLTAVFVILTGVCGAAMGQIVRRALPLRSSLARGALFGMGAHGAGVAKARELAADEGSVAGLVMVLAGLSNVLVTPGIAYLLAA</sequence>
<evidence type="ECO:0000256" key="3">
    <source>
        <dbReference type="ARBA" id="ARBA00022989"/>
    </source>
</evidence>
<gene>
    <name evidence="7" type="ORF">CAL27_08530</name>
    <name evidence="6" type="ORF">CEG14_21250</name>
</gene>
<dbReference type="InterPro" id="IPR007300">
    <property type="entry name" value="CidB/LrgB"/>
</dbReference>
<dbReference type="OrthoDB" id="9811701at2"/>
<dbReference type="GO" id="GO:0016020">
    <property type="term" value="C:membrane"/>
    <property type="evidence" value="ECO:0007669"/>
    <property type="project" value="UniProtKB-SubCell"/>
</dbReference>
<dbReference type="Pfam" id="PF04172">
    <property type="entry name" value="LrgB"/>
    <property type="match status" value="1"/>
</dbReference>
<evidence type="ECO:0000313" key="7">
    <source>
        <dbReference type="EMBL" id="OZI65104.1"/>
    </source>
</evidence>
<evidence type="ECO:0000256" key="1">
    <source>
        <dbReference type="ARBA" id="ARBA00004141"/>
    </source>
</evidence>
<keyword evidence="3 5" id="KW-1133">Transmembrane helix</keyword>
<organism evidence="6 9">
    <name type="scientific">Bordetella genomosp. 1</name>
    <dbReference type="NCBI Taxonomy" id="1395607"/>
    <lineage>
        <taxon>Bacteria</taxon>
        <taxon>Pseudomonadati</taxon>
        <taxon>Pseudomonadota</taxon>
        <taxon>Betaproteobacteria</taxon>
        <taxon>Burkholderiales</taxon>
        <taxon>Alcaligenaceae</taxon>
        <taxon>Bordetella</taxon>
    </lineage>
</organism>
<name>A0A261RVR4_9BORD</name>
<reference evidence="7 8" key="2">
    <citation type="submission" date="2017-05" db="EMBL/GenBank/DDBJ databases">
        <title>Complete and WGS of Bordetella genogroups.</title>
        <authorList>
            <person name="Spilker T."/>
            <person name="Lipuma J."/>
        </authorList>
    </citation>
    <scope>NUCLEOTIDE SEQUENCE [LARGE SCALE GENOMIC DNA]</scope>
    <source>
        <strain evidence="7 8">AU9795</strain>
    </source>
</reference>
<evidence type="ECO:0000313" key="6">
    <source>
        <dbReference type="EMBL" id="OZI29158.1"/>
    </source>
</evidence>
<feature type="transmembrane region" description="Helical" evidence="5">
    <location>
        <begin position="92"/>
        <end position="115"/>
    </location>
</feature>
<dbReference type="AlphaFoldDB" id="A0A261RVR4"/>
<evidence type="ECO:0000313" key="8">
    <source>
        <dbReference type="Proteomes" id="UP000216354"/>
    </source>
</evidence>
<evidence type="ECO:0000256" key="2">
    <source>
        <dbReference type="ARBA" id="ARBA00022692"/>
    </source>
</evidence>
<feature type="transmembrane region" description="Helical" evidence="5">
    <location>
        <begin position="62"/>
        <end position="80"/>
    </location>
</feature>
<dbReference type="EMBL" id="NEVR01000002">
    <property type="protein sequence ID" value="OZI65104.1"/>
    <property type="molecule type" value="Genomic_DNA"/>
</dbReference>
<evidence type="ECO:0000256" key="5">
    <source>
        <dbReference type="SAM" id="Phobius"/>
    </source>
</evidence>
<comment type="caution">
    <text evidence="6">The sequence shown here is derived from an EMBL/GenBank/DDBJ whole genome shotgun (WGS) entry which is preliminary data.</text>
</comment>